<evidence type="ECO:0000256" key="6">
    <source>
        <dbReference type="ARBA" id="ARBA00022691"/>
    </source>
</evidence>
<name>A0AAJ3P177_ECOLX</name>
<evidence type="ECO:0000256" key="8">
    <source>
        <dbReference type="HAMAP-Rule" id="MF_00835"/>
    </source>
</evidence>
<dbReference type="Gene3D" id="3.40.50.150">
    <property type="entry name" value="Vaccinia Virus protein VP39"/>
    <property type="match status" value="1"/>
</dbReference>
<dbReference type="Pfam" id="PF08241">
    <property type="entry name" value="Methyltransf_11"/>
    <property type="match status" value="1"/>
</dbReference>
<proteinExistence type="inferred from homology"/>
<keyword evidence="5 8" id="KW-0808">Transferase</keyword>
<dbReference type="NCBIfam" id="NF007610">
    <property type="entry name" value="PRK10258.1"/>
    <property type="match status" value="1"/>
</dbReference>
<protein>
    <recommendedName>
        <fullName evidence="3 8">Malonyl-[acyl-carrier protein] O-methyltransferase</fullName>
        <shortName evidence="8">Malonyl-ACP O-methyltransferase</shortName>
        <ecNumber evidence="3 8">2.1.1.197</ecNumber>
    </recommendedName>
    <alternativeName>
        <fullName evidence="8">Biotin synthesis protein BioC</fullName>
    </alternativeName>
</protein>
<evidence type="ECO:0000256" key="7">
    <source>
        <dbReference type="ARBA" id="ARBA00022756"/>
    </source>
</evidence>
<evidence type="ECO:0000256" key="5">
    <source>
        <dbReference type="ARBA" id="ARBA00022679"/>
    </source>
</evidence>
<evidence type="ECO:0000256" key="1">
    <source>
        <dbReference type="ARBA" id="ARBA00000852"/>
    </source>
</evidence>
<keyword evidence="6 8" id="KW-0949">S-adenosyl-L-methionine</keyword>
<keyword evidence="4 8" id="KW-0489">Methyltransferase</keyword>
<evidence type="ECO:0000256" key="4">
    <source>
        <dbReference type="ARBA" id="ARBA00022603"/>
    </source>
</evidence>
<dbReference type="CDD" id="cd02440">
    <property type="entry name" value="AdoMet_MTases"/>
    <property type="match status" value="1"/>
</dbReference>
<dbReference type="NCBIfam" id="TIGR02072">
    <property type="entry name" value="BioC"/>
    <property type="match status" value="1"/>
</dbReference>
<evidence type="ECO:0000313" key="11">
    <source>
        <dbReference type="EMBL" id="OSL49674.1"/>
    </source>
</evidence>
<feature type="chain" id="PRO_5042589014" description="Malonyl-[acyl-carrier protein] O-methyltransferase" evidence="9">
    <location>
        <begin position="24"/>
        <end position="264"/>
    </location>
</feature>
<dbReference type="GO" id="GO:0032259">
    <property type="term" value="P:methylation"/>
    <property type="evidence" value="ECO:0007669"/>
    <property type="project" value="UniProtKB-KW"/>
</dbReference>
<organism evidence="11 12">
    <name type="scientific">Escherichia coli H605</name>
    <dbReference type="NCBI Taxonomy" id="656410"/>
    <lineage>
        <taxon>Bacteria</taxon>
        <taxon>Pseudomonadati</taxon>
        <taxon>Pseudomonadota</taxon>
        <taxon>Gammaproteobacteria</taxon>
        <taxon>Enterobacterales</taxon>
        <taxon>Enterobacteriaceae</taxon>
        <taxon>Escherichia</taxon>
    </lineage>
</organism>
<comment type="caution">
    <text evidence="11">The sequence shown here is derived from an EMBL/GenBank/DDBJ whole genome shotgun (WGS) entry which is preliminary data.</text>
</comment>
<comment type="catalytic activity">
    <reaction evidence="1 8">
        <text>malonyl-[ACP] + S-adenosyl-L-methionine = malonyl-[ACP] methyl ester + S-adenosyl-L-homocysteine</text>
        <dbReference type="Rhea" id="RHEA:17105"/>
        <dbReference type="Rhea" id="RHEA-COMP:9623"/>
        <dbReference type="Rhea" id="RHEA-COMP:9954"/>
        <dbReference type="ChEBI" id="CHEBI:57856"/>
        <dbReference type="ChEBI" id="CHEBI:59789"/>
        <dbReference type="ChEBI" id="CHEBI:78449"/>
        <dbReference type="ChEBI" id="CHEBI:78845"/>
        <dbReference type="EC" id="2.1.1.197"/>
    </reaction>
</comment>
<dbReference type="GO" id="GO:0010340">
    <property type="term" value="F:carboxyl-O-methyltransferase activity"/>
    <property type="evidence" value="ECO:0007669"/>
    <property type="project" value="UniProtKB-UniRule"/>
</dbReference>
<evidence type="ECO:0000313" key="12">
    <source>
        <dbReference type="Proteomes" id="UP000243401"/>
    </source>
</evidence>
<comment type="pathway">
    <text evidence="2 8">Cofactor biosynthesis; biotin biosynthesis.</text>
</comment>
<dbReference type="PANTHER" id="PTHR43464:SF94">
    <property type="entry name" value="MALONYL-[ACYL-CARRIER PROTEIN] O-METHYLTRANSFERASE"/>
    <property type="match status" value="1"/>
</dbReference>
<dbReference type="AlphaFoldDB" id="A0AAJ3P177"/>
<comment type="function">
    <text evidence="8">Converts the free carboxyl group of a malonyl-thioester to its methyl ester by transfer of a methyl group from S-adenosyl-L-methionine (SAM). It allows to synthesize pimeloyl-ACP via the fatty acid synthetic pathway.</text>
</comment>
<keyword evidence="7 8" id="KW-0093">Biotin biosynthesis</keyword>
<dbReference type="PANTHER" id="PTHR43464">
    <property type="entry name" value="METHYLTRANSFERASE"/>
    <property type="match status" value="1"/>
</dbReference>
<evidence type="ECO:0000256" key="9">
    <source>
        <dbReference type="SAM" id="SignalP"/>
    </source>
</evidence>
<dbReference type="InterPro" id="IPR029063">
    <property type="entry name" value="SAM-dependent_MTases_sf"/>
</dbReference>
<keyword evidence="9" id="KW-0732">Signal</keyword>
<dbReference type="InterPro" id="IPR013216">
    <property type="entry name" value="Methyltransf_11"/>
</dbReference>
<dbReference type="GO" id="GO:0008757">
    <property type="term" value="F:S-adenosylmethionine-dependent methyltransferase activity"/>
    <property type="evidence" value="ECO:0007669"/>
    <property type="project" value="InterPro"/>
</dbReference>
<dbReference type="InterPro" id="IPR011814">
    <property type="entry name" value="BioC"/>
</dbReference>
<dbReference type="EC" id="2.1.1.197" evidence="3 8"/>
<dbReference type="Proteomes" id="UP000243401">
    <property type="component" value="Unassembled WGS sequence"/>
</dbReference>
<evidence type="ECO:0000256" key="3">
    <source>
        <dbReference type="ARBA" id="ARBA00012327"/>
    </source>
</evidence>
<reference evidence="11 12" key="1">
    <citation type="submission" date="2010-04" db="EMBL/GenBank/DDBJ databases">
        <title>The Genome Sequence of Escherichia coli H605.</title>
        <authorList>
            <consortium name="The Broad Institute Genome Sequencing Platform"/>
            <consortium name="The Broad Institute Genome Sequencing Center for Infectious Disease"/>
            <person name="Feldgarden M."/>
            <person name="Gordon D.M."/>
            <person name="Johnson J.R."/>
            <person name="Johnston B.D."/>
            <person name="Young S."/>
            <person name="Zeng Q."/>
            <person name="Koehrsen M."/>
            <person name="Alvarado L."/>
            <person name="Berlin A.M."/>
            <person name="Borenstein D."/>
            <person name="Chapman S.B."/>
            <person name="Chen Z."/>
            <person name="Engels R."/>
            <person name="Freedman E."/>
            <person name="Gellesch M."/>
            <person name="Goldberg J."/>
            <person name="Griggs A."/>
            <person name="Gujja S."/>
            <person name="Heilman E.R."/>
            <person name="Heiman D.I."/>
            <person name="Hepburn T.A."/>
            <person name="Howarth C."/>
            <person name="Jen D."/>
            <person name="Larson L."/>
            <person name="Mehta T."/>
            <person name="Park D."/>
            <person name="Pearson M."/>
            <person name="Richards J."/>
            <person name="Roberts A."/>
            <person name="Saif S."/>
            <person name="Shea T.D."/>
            <person name="Shenoy N."/>
            <person name="Sisk P."/>
            <person name="Stolte C."/>
            <person name="Sykes S.N."/>
            <person name="Walk T."/>
            <person name="White J."/>
            <person name="Yandava C."/>
            <person name="Haas B."/>
            <person name="Henn M.R."/>
            <person name="Nusbaum C."/>
            <person name="Birren B."/>
        </authorList>
    </citation>
    <scope>NUCLEOTIDE SEQUENCE [LARGE SCALE GENOMIC DNA]</scope>
    <source>
        <strain evidence="11 12">H605</strain>
    </source>
</reference>
<comment type="similarity">
    <text evidence="8">Belongs to the methyltransferase superfamily.</text>
</comment>
<sequence>MKRRISTVCWRCCMATVNKQAIAAAFGRAASQYEQHAELQRQSADALLAMLPQRKYARVLDAGCGPGWMSRHWRERSEQVMALDLSPPMLAQARQKDAADHYLAGDIESLPLATATFDLAWSNLAVQWCGNLSTALGELCRVVRPGGVVAFTTLAQGSLPELHQAWQAVDERPHANHFLLPADIEQALKGLCYQHHLQPITLCFDDALSAMRSLKGIGATHLHAGRDQRVLTRSQLQQLQLAWPQQQGRYPLTYHLFLGVIARE</sequence>
<feature type="signal peptide" evidence="9">
    <location>
        <begin position="1"/>
        <end position="23"/>
    </location>
</feature>
<gene>
    <name evidence="8" type="primary">bioC</name>
    <name evidence="11" type="ORF">EATG_00542</name>
</gene>
<accession>A0AAJ3P177</accession>
<feature type="domain" description="Methyltransferase type 11" evidence="10">
    <location>
        <begin position="60"/>
        <end position="151"/>
    </location>
</feature>
<dbReference type="SUPFAM" id="SSF53335">
    <property type="entry name" value="S-adenosyl-L-methionine-dependent methyltransferases"/>
    <property type="match status" value="1"/>
</dbReference>
<evidence type="ECO:0000259" key="10">
    <source>
        <dbReference type="Pfam" id="PF08241"/>
    </source>
</evidence>
<dbReference type="EMBL" id="ADJX01000002">
    <property type="protein sequence ID" value="OSL49674.1"/>
    <property type="molecule type" value="Genomic_DNA"/>
</dbReference>
<dbReference type="HAMAP" id="MF_00835">
    <property type="entry name" value="BioC"/>
    <property type="match status" value="1"/>
</dbReference>
<dbReference type="GO" id="GO:0009102">
    <property type="term" value="P:biotin biosynthetic process"/>
    <property type="evidence" value="ECO:0007669"/>
    <property type="project" value="UniProtKB-UniRule"/>
</dbReference>
<evidence type="ECO:0000256" key="2">
    <source>
        <dbReference type="ARBA" id="ARBA00004746"/>
    </source>
</evidence>
<dbReference type="GO" id="GO:0102130">
    <property type="term" value="F:malonyl-CoA methyltransferase activity"/>
    <property type="evidence" value="ECO:0007669"/>
    <property type="project" value="UniProtKB-EC"/>
</dbReference>